<feature type="transmembrane region" description="Helical" evidence="2">
    <location>
        <begin position="98"/>
        <end position="117"/>
    </location>
</feature>
<dbReference type="Proteomes" id="UP000034455">
    <property type="component" value="Unassembled WGS sequence"/>
</dbReference>
<name>A0A0M2NS53_STACC</name>
<dbReference type="PATRIC" id="fig|74704.6.peg.2346"/>
<feature type="transmembrane region" description="Helical" evidence="2">
    <location>
        <begin position="72"/>
        <end position="92"/>
    </location>
</feature>
<evidence type="ECO:0000256" key="1">
    <source>
        <dbReference type="SAM" id="Coils"/>
    </source>
</evidence>
<keyword evidence="2" id="KW-0812">Transmembrane</keyword>
<organism evidence="3 4">
    <name type="scientific">Staphylococcus cohnii subsp. cohnii</name>
    <dbReference type="NCBI Taxonomy" id="74704"/>
    <lineage>
        <taxon>Bacteria</taxon>
        <taxon>Bacillati</taxon>
        <taxon>Bacillota</taxon>
        <taxon>Bacilli</taxon>
        <taxon>Bacillales</taxon>
        <taxon>Staphylococcaceae</taxon>
        <taxon>Staphylococcus</taxon>
        <taxon>Staphylococcus cohnii species complex</taxon>
    </lineage>
</organism>
<feature type="coiled-coil region" evidence="1">
    <location>
        <begin position="26"/>
        <end position="68"/>
    </location>
</feature>
<evidence type="ECO:0000313" key="4">
    <source>
        <dbReference type="Proteomes" id="UP000034455"/>
    </source>
</evidence>
<accession>A0A0M2NS53</accession>
<gene>
    <name evidence="3" type="ORF">UF66_2272</name>
</gene>
<dbReference type="AlphaFoldDB" id="A0A0M2NS53"/>
<evidence type="ECO:0000256" key="2">
    <source>
        <dbReference type="SAM" id="Phobius"/>
    </source>
</evidence>
<proteinExistence type="predicted"/>
<sequence length="128" mass="14859">MIIVLVLCSIILFCLVIYFYKKSNDNMKLKEKKEQALNSNIDSEKNQNKDLSARYNELSQKYEDVCRENKKLYILLILLVCIIVAAICVPILIKNGSYSVLVSASIPFIILIIYFFVERKNDKNDKDK</sequence>
<keyword evidence="1" id="KW-0175">Coiled coil</keyword>
<keyword evidence="2" id="KW-1133">Transmembrane helix</keyword>
<reference evidence="3 4" key="1">
    <citation type="submission" date="2015-03" db="EMBL/GenBank/DDBJ databases">
        <title>Genome Assembly of Staphylococcus cohnii subsp. cohnii strain G22B2.</title>
        <authorList>
            <person name="Nair G."/>
            <person name="Kaur G."/>
            <person name="Khatri I."/>
            <person name="Singh N.K."/>
            <person name="Sathyabama S."/>
            <person name="Maurya S.K."/>
            <person name="Subramanian S."/>
            <person name="Agrewala J.N."/>
            <person name="Mayilraj S."/>
        </authorList>
    </citation>
    <scope>NUCLEOTIDE SEQUENCE [LARGE SCALE GENOMIC DNA]</scope>
    <source>
        <strain evidence="3 4">G22B2</strain>
    </source>
</reference>
<comment type="caution">
    <text evidence="3">The sequence shown here is derived from an EMBL/GenBank/DDBJ whole genome shotgun (WGS) entry which is preliminary data.</text>
</comment>
<dbReference type="EMBL" id="LAKJ01000053">
    <property type="protein sequence ID" value="KKI62536.1"/>
    <property type="molecule type" value="Genomic_DNA"/>
</dbReference>
<feature type="transmembrane region" description="Helical" evidence="2">
    <location>
        <begin position="6"/>
        <end position="23"/>
    </location>
</feature>
<keyword evidence="2" id="KW-0472">Membrane</keyword>
<dbReference type="RefSeq" id="WP_019467802.1">
    <property type="nucleotide sequence ID" value="NZ_LAKJ01000053.1"/>
</dbReference>
<protein>
    <submittedName>
        <fullName evidence="3">Uncharacterized protein</fullName>
    </submittedName>
</protein>
<evidence type="ECO:0000313" key="3">
    <source>
        <dbReference type="EMBL" id="KKI62536.1"/>
    </source>
</evidence>